<protein>
    <submittedName>
        <fullName evidence="2">Uncharacterized protein</fullName>
    </submittedName>
</protein>
<proteinExistence type="predicted"/>
<feature type="compositionally biased region" description="Polar residues" evidence="1">
    <location>
        <begin position="417"/>
        <end position="440"/>
    </location>
</feature>
<accession>A0A9W8N4V8</accession>
<keyword evidence="3" id="KW-1185">Reference proteome</keyword>
<evidence type="ECO:0000313" key="3">
    <source>
        <dbReference type="Proteomes" id="UP001148614"/>
    </source>
</evidence>
<dbReference type="Proteomes" id="UP001148614">
    <property type="component" value="Unassembled WGS sequence"/>
</dbReference>
<evidence type="ECO:0000313" key="2">
    <source>
        <dbReference type="EMBL" id="KAJ3555223.1"/>
    </source>
</evidence>
<sequence length="681" mass="76127">MARLHTKIKIVEYPVGSRQWYILKCEKHTVHFKQVALRGAAKHLDSLSHGNLGRNRALAIKLLGYRVIDCNEELAAQNNKVVDEAFANGYEPENRIQAPKPKQSPSNTSPEVITDPKPFHVYQCFWSQNKCYYPVIILGWDDQTAGGLDTNLAGTGLLDKKVSNPPNCYVYKDIDNKTHAAIVGWSPQYEDGGSKIKQRKFPVKFFDRASNVGWVSARTLSKFPLFQASSAAKKEFHNAARRYIAKREGFSSWESFEATRKGIIQAPEIEVVTPEVSPLTATYEFNEDSGTDGCLQSSQSSNSNITQKELAEIRDTAGEIEGDDDYFESDVDSTLDEEFDWDQPGANGRPWASYHLRADDRAPHNTNTNTEVLPRECPETECTQEIASSVKDGSSLQSECQNIYTKGIIENDDTNKPSDNSPAPDTDTASIGNRSASSPKQAEWPAPCLLAKDARLVTESSLGPLVQSPSSYVSGHARLIAPEVIENKERLKRARCEENLGLEIGTPKPEDAKRIRLETEPPKSQVERSMPVVLQPQPTPQPSPPAVQPFVAYTTSGTDKFELSKYRKGLISWERGDDKLCLELWYQEDRKRVGTVDGTLNIVIDPVMLRGFVKGEIKGEKGNNFVTLLPRDTNDEPIELAFDRSEDGKNVIGNVQARRFWYWMRGVVPSLPLLTSSELNW</sequence>
<evidence type="ECO:0000256" key="1">
    <source>
        <dbReference type="SAM" id="MobiDB-lite"/>
    </source>
</evidence>
<comment type="caution">
    <text evidence="2">The sequence shown here is derived from an EMBL/GenBank/DDBJ whole genome shotgun (WGS) entry which is preliminary data.</text>
</comment>
<organism evidence="2 3">
    <name type="scientific">Xylaria arbuscula</name>
    <dbReference type="NCBI Taxonomy" id="114810"/>
    <lineage>
        <taxon>Eukaryota</taxon>
        <taxon>Fungi</taxon>
        <taxon>Dikarya</taxon>
        <taxon>Ascomycota</taxon>
        <taxon>Pezizomycotina</taxon>
        <taxon>Sordariomycetes</taxon>
        <taxon>Xylariomycetidae</taxon>
        <taxon>Xylariales</taxon>
        <taxon>Xylariaceae</taxon>
        <taxon>Xylaria</taxon>
    </lineage>
</organism>
<dbReference type="VEuPathDB" id="FungiDB:F4678DRAFT_166390"/>
<reference evidence="2" key="1">
    <citation type="submission" date="2022-07" db="EMBL/GenBank/DDBJ databases">
        <title>Genome Sequence of Xylaria arbuscula.</title>
        <authorList>
            <person name="Buettner E."/>
        </authorList>
    </citation>
    <scope>NUCLEOTIDE SEQUENCE</scope>
    <source>
        <strain evidence="2">VT107</strain>
    </source>
</reference>
<name>A0A9W8N4V8_9PEZI</name>
<dbReference type="AlphaFoldDB" id="A0A9W8N4V8"/>
<feature type="region of interest" description="Disordered" evidence="1">
    <location>
        <begin position="408"/>
        <end position="445"/>
    </location>
</feature>
<gene>
    <name evidence="2" type="ORF">NPX13_g10402</name>
</gene>
<dbReference type="EMBL" id="JANPWZ010002922">
    <property type="protein sequence ID" value="KAJ3555223.1"/>
    <property type="molecule type" value="Genomic_DNA"/>
</dbReference>